<evidence type="ECO:0000313" key="4">
    <source>
        <dbReference type="EMBL" id="KAG5644706.1"/>
    </source>
</evidence>
<feature type="compositionally biased region" description="Low complexity" evidence="1">
    <location>
        <begin position="451"/>
        <end position="467"/>
    </location>
</feature>
<gene>
    <name evidence="4" type="ORF">DXG03_007929</name>
</gene>
<sequence>MFRSFWATVAVIFALSSIHVVLVSASPTRNHRTLRLHRLDARLKRLEGRAPPFSPHQELPLFTQAAAWATVHSTSQDAKGGDGANPTYRLPPVAEVFKMIADAESSKRVASKSPPVSTPAPMVAAALVPTKTTMRSVPQSTEQPQPEHTPYLAPGLAVVPTSTANSPPAIPPSPVPQTTLPNLPPVSQATSSSAPPGTQVTPSTAGLQRNGAPARKLIVIGGIMAGLIVLLFIVYVFFDRHIFVCCKRTKDEPEHWTKINSPPPPTRSFNEHMEKSDIDTVYTPPWMQLSNSSSSSQGSPSPETKARSFDLVSACDRDFTPVMDISSSYPRSKFSVCSSEYPASASLASTTRTSGASLVSGSHYSPSAESHTPSNNHRSPILPAYEFFCIPLSESEDNHHMRAHSAPMPIFGHSVVSESPGVMVRSLDHRKSRSVSGLTYTVPPNRGSACSSQQSGSEMEQSQRGSGSSAGGDHWRLSPVQMSNGWPSAL</sequence>
<keyword evidence="2" id="KW-0472">Membrane</keyword>
<keyword evidence="2" id="KW-0812">Transmembrane</keyword>
<feature type="compositionally biased region" description="Polar residues" evidence="1">
    <location>
        <begin position="359"/>
        <end position="377"/>
    </location>
</feature>
<reference evidence="4" key="2">
    <citation type="submission" date="2021-10" db="EMBL/GenBank/DDBJ databases">
        <title>Phylogenomics reveals ancestral predisposition of the termite-cultivated fungus Termitomyces towards a domesticated lifestyle.</title>
        <authorList>
            <person name="Auxier B."/>
            <person name="Grum-Grzhimaylo A."/>
            <person name="Cardenas M.E."/>
            <person name="Lodge J.D."/>
            <person name="Laessoe T."/>
            <person name="Pedersen O."/>
            <person name="Smith M.E."/>
            <person name="Kuyper T.W."/>
            <person name="Franco-Molano E.A."/>
            <person name="Baroni T.J."/>
            <person name="Aanen D.K."/>
        </authorList>
    </citation>
    <scope>NUCLEOTIDE SEQUENCE</scope>
    <source>
        <strain evidence="4">AP01</strain>
        <tissue evidence="4">Mycelium</tissue>
    </source>
</reference>
<feature type="compositionally biased region" description="Low complexity" evidence="1">
    <location>
        <begin position="348"/>
        <end position="357"/>
    </location>
</feature>
<feature type="chain" id="PRO_5040488410" evidence="3">
    <location>
        <begin position="26"/>
        <end position="490"/>
    </location>
</feature>
<reference evidence="4" key="1">
    <citation type="submission" date="2020-07" db="EMBL/GenBank/DDBJ databases">
        <authorList>
            <person name="Nieuwenhuis M."/>
            <person name="Van De Peppel L.J.J."/>
        </authorList>
    </citation>
    <scope>NUCLEOTIDE SEQUENCE</scope>
    <source>
        <strain evidence="4">AP01</strain>
        <tissue evidence="4">Mycelium</tissue>
    </source>
</reference>
<feature type="transmembrane region" description="Helical" evidence="2">
    <location>
        <begin position="217"/>
        <end position="238"/>
    </location>
</feature>
<protein>
    <submittedName>
        <fullName evidence="4">Uncharacterized protein</fullName>
    </submittedName>
</protein>
<dbReference type="AlphaFoldDB" id="A0A9P7G7L8"/>
<feature type="compositionally biased region" description="Polar residues" evidence="1">
    <location>
        <begin position="185"/>
        <end position="207"/>
    </location>
</feature>
<dbReference type="Proteomes" id="UP000775547">
    <property type="component" value="Unassembled WGS sequence"/>
</dbReference>
<dbReference type="OrthoDB" id="3064120at2759"/>
<feature type="region of interest" description="Disordered" evidence="1">
    <location>
        <begin position="348"/>
        <end position="377"/>
    </location>
</feature>
<keyword evidence="3" id="KW-0732">Signal</keyword>
<keyword evidence="5" id="KW-1185">Reference proteome</keyword>
<feature type="region of interest" description="Disordered" evidence="1">
    <location>
        <begin position="433"/>
        <end position="490"/>
    </location>
</feature>
<dbReference type="EMBL" id="JABCKV010000061">
    <property type="protein sequence ID" value="KAG5644706.1"/>
    <property type="molecule type" value="Genomic_DNA"/>
</dbReference>
<feature type="compositionally biased region" description="Polar residues" evidence="1">
    <location>
        <begin position="133"/>
        <end position="146"/>
    </location>
</feature>
<organism evidence="4 5">
    <name type="scientific">Asterophora parasitica</name>
    <dbReference type="NCBI Taxonomy" id="117018"/>
    <lineage>
        <taxon>Eukaryota</taxon>
        <taxon>Fungi</taxon>
        <taxon>Dikarya</taxon>
        <taxon>Basidiomycota</taxon>
        <taxon>Agaricomycotina</taxon>
        <taxon>Agaricomycetes</taxon>
        <taxon>Agaricomycetidae</taxon>
        <taxon>Agaricales</taxon>
        <taxon>Tricholomatineae</taxon>
        <taxon>Lyophyllaceae</taxon>
        <taxon>Asterophora</taxon>
    </lineage>
</organism>
<evidence type="ECO:0000313" key="5">
    <source>
        <dbReference type="Proteomes" id="UP000775547"/>
    </source>
</evidence>
<proteinExistence type="predicted"/>
<feature type="region of interest" description="Disordered" evidence="1">
    <location>
        <begin position="133"/>
        <end position="209"/>
    </location>
</feature>
<evidence type="ECO:0000256" key="2">
    <source>
        <dbReference type="SAM" id="Phobius"/>
    </source>
</evidence>
<name>A0A9P7G7L8_9AGAR</name>
<feature type="signal peptide" evidence="3">
    <location>
        <begin position="1"/>
        <end position="25"/>
    </location>
</feature>
<feature type="compositionally biased region" description="Polar residues" evidence="1">
    <location>
        <begin position="480"/>
        <end position="490"/>
    </location>
</feature>
<evidence type="ECO:0000256" key="1">
    <source>
        <dbReference type="SAM" id="MobiDB-lite"/>
    </source>
</evidence>
<keyword evidence="2" id="KW-1133">Transmembrane helix</keyword>
<comment type="caution">
    <text evidence="4">The sequence shown here is derived from an EMBL/GenBank/DDBJ whole genome shotgun (WGS) entry which is preliminary data.</text>
</comment>
<evidence type="ECO:0000256" key="3">
    <source>
        <dbReference type="SAM" id="SignalP"/>
    </source>
</evidence>
<accession>A0A9P7G7L8</accession>